<keyword evidence="1" id="KW-0472">Membrane</keyword>
<evidence type="ECO:0000313" key="3">
    <source>
        <dbReference type="EMBL" id="KGB35443.1"/>
    </source>
</evidence>
<evidence type="ECO:0000256" key="1">
    <source>
        <dbReference type="SAM" id="Phobius"/>
    </source>
</evidence>
<reference evidence="2" key="2">
    <citation type="journal article" date="2019" name="Gigascience">
        <title>High-quality Schistosoma haematobium genome achieved by single-molecule and long-range sequencing.</title>
        <authorList>
            <person name="Stroehlein A.J."/>
            <person name="Korhonen P.K."/>
            <person name="Chong T.M."/>
            <person name="Lim Y.L."/>
            <person name="Chan K.G."/>
            <person name="Webster B."/>
            <person name="Rollinson D."/>
            <person name="Brindley P.J."/>
            <person name="Gasser R.B."/>
            <person name="Young N.D."/>
        </authorList>
    </citation>
    <scope>NUCLEOTIDE SEQUENCE</scope>
</reference>
<dbReference type="AlphaFoldDB" id="A0A095C1I7"/>
<keyword evidence="4" id="KW-1185">Reference proteome</keyword>
<proteinExistence type="predicted"/>
<dbReference type="EMBL" id="AMPZ03000008">
    <property type="protein sequence ID" value="KAH9579374.1"/>
    <property type="molecule type" value="Genomic_DNA"/>
</dbReference>
<dbReference type="GeneID" id="24591282"/>
<dbReference type="KEGG" id="shx:MS3_00009549"/>
<gene>
    <name evidence="2" type="ORF">MS3_00009549</name>
    <name evidence="3" type="ORF">MS3_03690</name>
</gene>
<feature type="non-terminal residue" evidence="3">
    <location>
        <position position="106"/>
    </location>
</feature>
<dbReference type="CTD" id="24591282"/>
<dbReference type="RefSeq" id="XP_012795208.1">
    <property type="nucleotide sequence ID" value="XM_012939754.2"/>
</dbReference>
<keyword evidence="1" id="KW-0812">Transmembrane</keyword>
<reference evidence="3" key="1">
    <citation type="journal article" date="2012" name="Nat. Genet.">
        <title>Whole-genome sequence of Schistosoma haematobium.</title>
        <authorList>
            <person name="Young N.D."/>
            <person name="Jex A.R."/>
            <person name="Li B."/>
            <person name="Liu S."/>
            <person name="Yang L."/>
            <person name="Xiong Z."/>
            <person name="Li Y."/>
            <person name="Cantacessi C."/>
            <person name="Hall R.S."/>
            <person name="Xu X."/>
            <person name="Chen F."/>
            <person name="Wu X."/>
            <person name="Zerlotini A."/>
            <person name="Oliveira G."/>
            <person name="Hofmann A."/>
            <person name="Zhang G."/>
            <person name="Fang X."/>
            <person name="Kang Y."/>
            <person name="Campbell B.E."/>
            <person name="Loukas A."/>
            <person name="Ranganathan S."/>
            <person name="Rollinson D."/>
            <person name="Rinaldi G."/>
            <person name="Brindley P.J."/>
            <person name="Yang H."/>
            <person name="Wang J."/>
            <person name="Wang J."/>
            <person name="Gasser R.B."/>
        </authorList>
    </citation>
    <scope>NUCLEOTIDE SEQUENCE [LARGE SCALE GENOMIC DNA]</scope>
</reference>
<protein>
    <submittedName>
        <fullName evidence="3">Uncharacterized protein</fullName>
    </submittedName>
</protein>
<reference evidence="2" key="3">
    <citation type="submission" date="2021-06" db="EMBL/GenBank/DDBJ databases">
        <title>Chromosome-level genome assembly for S. haematobium.</title>
        <authorList>
            <person name="Stroehlein A.J."/>
        </authorList>
    </citation>
    <scope>NUCLEOTIDE SEQUENCE</scope>
</reference>
<sequence length="106" mass="12161">MQNEITIEIRRISPKWLAKILIGFYMIMPSIFERVSPILLSTFVYGNFDNIVSLLVDHILTSDPTKSWVRLAEDCQVAGFPLEYLHHLKSECDAGDIELLRIVAKL</sequence>
<reference evidence="2" key="4">
    <citation type="journal article" date="2022" name="PLoS Pathog.">
        <title>Chromosome-level genome of Schistosoma haematobium underpins genome-wide explorations of molecular variation.</title>
        <authorList>
            <person name="Stroehlein A.J."/>
            <person name="Korhonen P.K."/>
            <person name="Lee V.V."/>
            <person name="Ralph S.A."/>
            <person name="Mentink-Kane M."/>
            <person name="You H."/>
            <person name="McManus D.P."/>
            <person name="Tchuente L.T."/>
            <person name="Stothard J.R."/>
            <person name="Kaur P."/>
            <person name="Dudchenko O."/>
            <person name="Aiden E.L."/>
            <person name="Yang B."/>
            <person name="Yang H."/>
            <person name="Emery A.M."/>
            <person name="Webster B.L."/>
            <person name="Brindley P.J."/>
            <person name="Rollinson D."/>
            <person name="Chang B.C.H."/>
            <person name="Gasser R.B."/>
            <person name="Young N.D."/>
        </authorList>
    </citation>
    <scope>NUCLEOTIDE SEQUENCE</scope>
</reference>
<accession>A0A095C1I7</accession>
<dbReference type="EMBL" id="KL250686">
    <property type="protein sequence ID" value="KGB35443.1"/>
    <property type="molecule type" value="Genomic_DNA"/>
</dbReference>
<evidence type="ECO:0000313" key="2">
    <source>
        <dbReference type="EMBL" id="KAH9579374.1"/>
    </source>
</evidence>
<keyword evidence="1" id="KW-1133">Transmembrane helix</keyword>
<name>A0A095C1I7_SCHHA</name>
<evidence type="ECO:0000313" key="4">
    <source>
        <dbReference type="Proteomes" id="UP000471633"/>
    </source>
</evidence>
<feature type="transmembrane region" description="Helical" evidence="1">
    <location>
        <begin position="16"/>
        <end position="32"/>
    </location>
</feature>
<organism evidence="3">
    <name type="scientific">Schistosoma haematobium</name>
    <name type="common">Blood fluke</name>
    <dbReference type="NCBI Taxonomy" id="6185"/>
    <lineage>
        <taxon>Eukaryota</taxon>
        <taxon>Metazoa</taxon>
        <taxon>Spiralia</taxon>
        <taxon>Lophotrochozoa</taxon>
        <taxon>Platyhelminthes</taxon>
        <taxon>Trematoda</taxon>
        <taxon>Digenea</taxon>
        <taxon>Strigeidida</taxon>
        <taxon>Schistosomatoidea</taxon>
        <taxon>Schistosomatidae</taxon>
        <taxon>Schistosoma</taxon>
    </lineage>
</organism>
<dbReference type="Proteomes" id="UP000471633">
    <property type="component" value="Unassembled WGS sequence"/>
</dbReference>